<dbReference type="PROSITE" id="PS50294">
    <property type="entry name" value="WD_REPEATS_REGION"/>
    <property type="match status" value="1"/>
</dbReference>
<dbReference type="InterPro" id="IPR019775">
    <property type="entry name" value="WD40_repeat_CS"/>
</dbReference>
<dbReference type="EMBL" id="JABXXO010000006">
    <property type="protein sequence ID" value="KAF7776788.1"/>
    <property type="molecule type" value="Genomic_DNA"/>
</dbReference>
<dbReference type="Pfam" id="PF00400">
    <property type="entry name" value="WD40"/>
    <property type="match status" value="2"/>
</dbReference>
<dbReference type="InterPro" id="IPR037850">
    <property type="entry name" value="RBBP5/Swd1"/>
</dbReference>
<dbReference type="Proteomes" id="UP000629468">
    <property type="component" value="Unassembled WGS sequence"/>
</dbReference>
<feature type="repeat" description="WD" evidence="5">
    <location>
        <begin position="59"/>
        <end position="93"/>
    </location>
</feature>
<keyword evidence="3" id="KW-0677">Repeat</keyword>
<dbReference type="GO" id="GO:0048188">
    <property type="term" value="C:Set1C/COMPASS complex"/>
    <property type="evidence" value="ECO:0007669"/>
    <property type="project" value="InterPro"/>
</dbReference>
<dbReference type="PANTHER" id="PTHR44040">
    <property type="entry name" value="RETINOBLASTOMA-BINDING PROTEIN 5"/>
    <property type="match status" value="1"/>
</dbReference>
<evidence type="ECO:0000256" key="1">
    <source>
        <dbReference type="ARBA" id="ARBA00004123"/>
    </source>
</evidence>
<dbReference type="AlphaFoldDB" id="A0A8H7F4Q9"/>
<feature type="repeat" description="WD" evidence="5">
    <location>
        <begin position="29"/>
        <end position="58"/>
    </location>
</feature>
<comment type="caution">
    <text evidence="7">The sequence shown here is derived from an EMBL/GenBank/DDBJ whole genome shotgun (WGS) entry which is preliminary data.</text>
</comment>
<evidence type="ECO:0000256" key="3">
    <source>
        <dbReference type="ARBA" id="ARBA00022737"/>
    </source>
</evidence>
<feature type="compositionally biased region" description="Acidic residues" evidence="6">
    <location>
        <begin position="529"/>
        <end position="544"/>
    </location>
</feature>
<feature type="compositionally biased region" description="Low complexity" evidence="6">
    <location>
        <begin position="492"/>
        <end position="528"/>
    </location>
</feature>
<accession>A0A8H7F4Q9</accession>
<evidence type="ECO:0000256" key="4">
    <source>
        <dbReference type="ARBA" id="ARBA00023242"/>
    </source>
</evidence>
<proteinExistence type="predicted"/>
<evidence type="ECO:0000256" key="2">
    <source>
        <dbReference type="ARBA" id="ARBA00022574"/>
    </source>
</evidence>
<feature type="compositionally biased region" description="Basic and acidic residues" evidence="6">
    <location>
        <begin position="407"/>
        <end position="416"/>
    </location>
</feature>
<name>A0A8H7F4Q9_AGABI</name>
<protein>
    <recommendedName>
        <fullName evidence="9">Anaphase-promoting complex subunit 4 WD40 domain-containing protein</fullName>
    </recommendedName>
</protein>
<dbReference type="InterPro" id="IPR015943">
    <property type="entry name" value="WD40/YVTN_repeat-like_dom_sf"/>
</dbReference>
<comment type="subcellular location">
    <subcellularLocation>
        <location evidence="1">Nucleus</location>
    </subcellularLocation>
</comment>
<sequence>MNDVINPFQITHPTAIQTSLLASALFAKFDPSGRWIAAGKQNGSVVIWDLETKNPVRVLDGHVRGVTCIDWSRNGRFVLSASKDWNVVVWDLKKRVEPVQRARTVRFDSQVVSAAFHPRNSKIILALLSTGELFIMDMRKEYRGRIELDDNLLLLNNNTNNNVEEKEEGEEESTLVTPLPVQRDIKRSPITVARFDISGRYVFAGTANGMVLVFNTRTKSMVGRHKIVGAGVMKSLDFTKNGRRFVTNSSDRILRQFTILNYQSDSTSTNNNNNNNKVNEQELEPTHRFNDPINRTAWHVMAYSPDGDWLAGGSADPATHKIYIWDLSKDGQFSTALDGGREPLSHIHWHPGKSLIASTTTHGNILIWHCPKAERWGAFAGGFEEVDENIEYEEREDEFDIEDEETMKERKMKAEEREVDIDGMLDVGSRDEVSPGPGSGPQTGGVKRNLNTTTTTTKLDEKDVIPTSINNNNKDVTRTKSKSTSPGPGTMKNTNHSNTTATTTKKGNGNGTAITTVTVTATATSSSSLDEDLLWADEDPDEDEKGWKMHISKSAAELAEEIGV</sequence>
<keyword evidence="4" id="KW-0539">Nucleus</keyword>
<organism evidence="7 8">
    <name type="scientific">Agaricus bisporus var. burnettii</name>
    <dbReference type="NCBI Taxonomy" id="192524"/>
    <lineage>
        <taxon>Eukaryota</taxon>
        <taxon>Fungi</taxon>
        <taxon>Dikarya</taxon>
        <taxon>Basidiomycota</taxon>
        <taxon>Agaricomycotina</taxon>
        <taxon>Agaricomycetes</taxon>
        <taxon>Agaricomycetidae</taxon>
        <taxon>Agaricales</taxon>
        <taxon>Agaricineae</taxon>
        <taxon>Agaricaceae</taxon>
        <taxon>Agaricus</taxon>
    </lineage>
</organism>
<keyword evidence="2 5" id="KW-0853">WD repeat</keyword>
<dbReference type="Gene3D" id="2.130.10.10">
    <property type="entry name" value="YVTN repeat-like/Quinoprotein amine dehydrogenase"/>
    <property type="match status" value="2"/>
</dbReference>
<evidence type="ECO:0000256" key="5">
    <source>
        <dbReference type="PROSITE-ProRule" id="PRU00221"/>
    </source>
</evidence>
<dbReference type="InterPro" id="IPR036322">
    <property type="entry name" value="WD40_repeat_dom_sf"/>
</dbReference>
<dbReference type="SMART" id="SM00320">
    <property type="entry name" value="WD40"/>
    <property type="match status" value="7"/>
</dbReference>
<evidence type="ECO:0000313" key="8">
    <source>
        <dbReference type="Proteomes" id="UP000629468"/>
    </source>
</evidence>
<dbReference type="SUPFAM" id="SSF50978">
    <property type="entry name" value="WD40 repeat-like"/>
    <property type="match status" value="1"/>
</dbReference>
<evidence type="ECO:0000256" key="6">
    <source>
        <dbReference type="SAM" id="MobiDB-lite"/>
    </source>
</evidence>
<gene>
    <name evidence="7" type="ORF">Agabi119p4_5181</name>
</gene>
<dbReference type="InterPro" id="IPR001680">
    <property type="entry name" value="WD40_rpt"/>
</dbReference>
<dbReference type="PANTHER" id="PTHR44040:SF1">
    <property type="entry name" value="RETINOBLASTOMA-BINDING PROTEIN 5"/>
    <property type="match status" value="1"/>
</dbReference>
<dbReference type="PROSITE" id="PS50082">
    <property type="entry name" value="WD_REPEATS_2"/>
    <property type="match status" value="2"/>
</dbReference>
<evidence type="ECO:0000313" key="7">
    <source>
        <dbReference type="EMBL" id="KAF7776788.1"/>
    </source>
</evidence>
<feature type="region of interest" description="Disordered" evidence="6">
    <location>
        <begin position="407"/>
        <end position="545"/>
    </location>
</feature>
<evidence type="ECO:0008006" key="9">
    <source>
        <dbReference type="Google" id="ProtNLM"/>
    </source>
</evidence>
<reference evidence="7 8" key="1">
    <citation type="journal article" name="Sci. Rep.">
        <title>Telomere-to-telomere assembled and centromere annotated genomes of the two main subspecies of the button mushroom Agaricus bisporus reveal especially polymorphic chromosome ends.</title>
        <authorList>
            <person name="Sonnenberg A.S.M."/>
            <person name="Sedaghat-Telgerd N."/>
            <person name="Lavrijssen B."/>
            <person name="Ohm R.A."/>
            <person name="Hendrickx P.M."/>
            <person name="Scholtmeijer K."/>
            <person name="Baars J.J.P."/>
            <person name="van Peer A."/>
        </authorList>
    </citation>
    <scope>NUCLEOTIDE SEQUENCE [LARGE SCALE GENOMIC DNA]</scope>
    <source>
        <strain evidence="7 8">H119_p4</strain>
    </source>
</reference>
<dbReference type="PROSITE" id="PS00678">
    <property type="entry name" value="WD_REPEATS_1"/>
    <property type="match status" value="2"/>
</dbReference>